<evidence type="ECO:0000256" key="1">
    <source>
        <dbReference type="SAM" id="SignalP"/>
    </source>
</evidence>
<dbReference type="Proteomes" id="UP000256257">
    <property type="component" value="Unassembled WGS sequence"/>
</dbReference>
<keyword evidence="3" id="KW-1185">Reference proteome</keyword>
<proteinExistence type="predicted"/>
<gene>
    <name evidence="2" type="ORF">DRF67_12050</name>
</gene>
<dbReference type="AlphaFoldDB" id="A0A3D9B011"/>
<reference evidence="2 3" key="1">
    <citation type="submission" date="2018-06" db="EMBL/GenBank/DDBJ databases">
        <title>Novel Chryseobacterium species.</title>
        <authorList>
            <person name="Newman J."/>
            <person name="Hugo C."/>
            <person name="Oosthuizen L."/>
            <person name="Charimba G."/>
        </authorList>
    </citation>
    <scope>NUCLEOTIDE SEQUENCE [LARGE SCALE GENOMIC DNA]</scope>
    <source>
        <strain evidence="2 3">7_F195</strain>
    </source>
</reference>
<accession>A0A3D9B011</accession>
<feature type="signal peptide" evidence="1">
    <location>
        <begin position="1"/>
        <end position="39"/>
    </location>
</feature>
<organism evidence="2 3">
    <name type="scientific">Chryseobacterium pennipullorum</name>
    <dbReference type="NCBI Taxonomy" id="2258963"/>
    <lineage>
        <taxon>Bacteria</taxon>
        <taxon>Pseudomonadati</taxon>
        <taxon>Bacteroidota</taxon>
        <taxon>Flavobacteriia</taxon>
        <taxon>Flavobacteriales</taxon>
        <taxon>Weeksellaceae</taxon>
        <taxon>Chryseobacterium group</taxon>
        <taxon>Chryseobacterium</taxon>
    </lineage>
</organism>
<sequence length="79" mass="8745">MLRKNLDEFYARKISFMGKTQLKTMVLMLALVGIGTAHAQYNPNQDLDDDNDGIPDLLESPPSNTVVNGTFMGVHQHLG</sequence>
<evidence type="ECO:0000313" key="2">
    <source>
        <dbReference type="EMBL" id="REC46954.1"/>
    </source>
</evidence>
<name>A0A3D9B011_9FLAO</name>
<feature type="chain" id="PRO_5017548687" evidence="1">
    <location>
        <begin position="40"/>
        <end position="79"/>
    </location>
</feature>
<evidence type="ECO:0000313" key="3">
    <source>
        <dbReference type="Proteomes" id="UP000256257"/>
    </source>
</evidence>
<protein>
    <submittedName>
        <fullName evidence="2">Uncharacterized protein</fullName>
    </submittedName>
</protein>
<comment type="caution">
    <text evidence="2">The sequence shown here is derived from an EMBL/GenBank/DDBJ whole genome shotgun (WGS) entry which is preliminary data.</text>
</comment>
<keyword evidence="1" id="KW-0732">Signal</keyword>
<dbReference type="EMBL" id="QNVV01000010">
    <property type="protein sequence ID" value="REC46954.1"/>
    <property type="molecule type" value="Genomic_DNA"/>
</dbReference>